<dbReference type="Pfam" id="PF04083">
    <property type="entry name" value="Abhydro_lipase"/>
    <property type="match status" value="1"/>
</dbReference>
<dbReference type="GO" id="GO:0016042">
    <property type="term" value="P:lipid catabolic process"/>
    <property type="evidence" value="ECO:0007669"/>
    <property type="project" value="UniProtKB-KW"/>
</dbReference>
<evidence type="ECO:0000256" key="8">
    <source>
        <dbReference type="SAM" id="SignalP"/>
    </source>
</evidence>
<feature type="signal peptide" evidence="8">
    <location>
        <begin position="1"/>
        <end position="19"/>
    </location>
</feature>
<proteinExistence type="inferred from homology"/>
<evidence type="ECO:0000256" key="6">
    <source>
        <dbReference type="ARBA" id="ARBA00023180"/>
    </source>
</evidence>
<dbReference type="EMBL" id="OV651830">
    <property type="protein sequence ID" value="CAH1105287.1"/>
    <property type="molecule type" value="Genomic_DNA"/>
</dbReference>
<evidence type="ECO:0000256" key="7">
    <source>
        <dbReference type="PIRSR" id="PIRSR000862-1"/>
    </source>
</evidence>
<gene>
    <name evidence="10" type="ORF">PSYICH_LOCUS5934</name>
</gene>
<name>A0A9P0CV77_9CUCU</name>
<organism evidence="10 11">
    <name type="scientific">Psylliodes chrysocephalus</name>
    <dbReference type="NCBI Taxonomy" id="3402493"/>
    <lineage>
        <taxon>Eukaryota</taxon>
        <taxon>Metazoa</taxon>
        <taxon>Ecdysozoa</taxon>
        <taxon>Arthropoda</taxon>
        <taxon>Hexapoda</taxon>
        <taxon>Insecta</taxon>
        <taxon>Pterygota</taxon>
        <taxon>Neoptera</taxon>
        <taxon>Endopterygota</taxon>
        <taxon>Coleoptera</taxon>
        <taxon>Polyphaga</taxon>
        <taxon>Cucujiformia</taxon>
        <taxon>Chrysomeloidea</taxon>
        <taxon>Chrysomelidae</taxon>
        <taxon>Galerucinae</taxon>
        <taxon>Alticini</taxon>
        <taxon>Psylliodes</taxon>
    </lineage>
</organism>
<feature type="active site" description="Charge relay system" evidence="7">
    <location>
        <position position="417"/>
    </location>
</feature>
<dbReference type="Proteomes" id="UP001153636">
    <property type="component" value="Chromosome 18"/>
</dbReference>
<evidence type="ECO:0000256" key="2">
    <source>
        <dbReference type="ARBA" id="ARBA00022729"/>
    </source>
</evidence>
<dbReference type="PIRSF" id="PIRSF000862">
    <property type="entry name" value="Steryl_ester_lip"/>
    <property type="match status" value="1"/>
</dbReference>
<reference evidence="10" key="1">
    <citation type="submission" date="2022-01" db="EMBL/GenBank/DDBJ databases">
        <authorList>
            <person name="King R."/>
        </authorList>
    </citation>
    <scope>NUCLEOTIDE SEQUENCE</scope>
</reference>
<dbReference type="OrthoDB" id="9974421at2759"/>
<evidence type="ECO:0000259" key="9">
    <source>
        <dbReference type="Pfam" id="PF04083"/>
    </source>
</evidence>
<sequence length="441" mass="49273">MIPKIILIFVLTYAASSTAMRTRQIVPIDALKKLDIKTSINSIGTATGGIIGAVPELVTDTFGNILDINNMPNVPWIPVPELIINEGYPSESHFVTTSDGYVLNIHRIPYGKSGASNGQVVYLQHGLFAASSDWVLNGPKNALGYILADLGYDVWMGNVRGNRYSRNHTTFSPSSKEFWQFDWHEIGKIDIPTIIDYILEQTQQSDLFHIGHSQGTTSFYVMTSLKPEYNNKIKAHISLAPIAYMNHLFSPLLRIVSLGTLPLDVLFQMVGQYEFMPSSGFLNFLTDAVCSEGVGKVLCKNVLFAMAGFSPKQMNVSSIPLLMAHYSAGAATKQVVHYGQEVNSGKFEQFDYGAYRNYKIYGSIFPPDYDLSKITAPMYLIYSSNDWLAANVDVEKLYSQLPNGKELYNIPIQTWNHLDFLFGNNATEMVYDKIVQILSNY</sequence>
<feature type="chain" id="PRO_5040243844" description="Partial AB-hydrolase lipase domain-containing protein" evidence="8">
    <location>
        <begin position="20"/>
        <end position="441"/>
    </location>
</feature>
<evidence type="ECO:0000256" key="3">
    <source>
        <dbReference type="ARBA" id="ARBA00022801"/>
    </source>
</evidence>
<dbReference type="GO" id="GO:0016788">
    <property type="term" value="F:hydrolase activity, acting on ester bonds"/>
    <property type="evidence" value="ECO:0007669"/>
    <property type="project" value="InterPro"/>
</dbReference>
<dbReference type="AlphaFoldDB" id="A0A9P0CV77"/>
<keyword evidence="2 8" id="KW-0732">Signal</keyword>
<keyword evidence="5" id="KW-0443">Lipid metabolism</keyword>
<dbReference type="FunFam" id="3.40.50.1820:FF:000021">
    <property type="entry name" value="Lipase"/>
    <property type="match status" value="1"/>
</dbReference>
<protein>
    <recommendedName>
        <fullName evidence="9">Partial AB-hydrolase lipase domain-containing protein</fullName>
    </recommendedName>
</protein>
<dbReference type="InterPro" id="IPR006693">
    <property type="entry name" value="AB_hydrolase_lipase"/>
</dbReference>
<evidence type="ECO:0000256" key="1">
    <source>
        <dbReference type="ARBA" id="ARBA00010701"/>
    </source>
</evidence>
<evidence type="ECO:0000256" key="5">
    <source>
        <dbReference type="ARBA" id="ARBA00023098"/>
    </source>
</evidence>
<keyword evidence="11" id="KW-1185">Reference proteome</keyword>
<dbReference type="Gene3D" id="3.40.50.1820">
    <property type="entry name" value="alpha/beta hydrolase"/>
    <property type="match status" value="1"/>
</dbReference>
<dbReference type="InterPro" id="IPR029058">
    <property type="entry name" value="AB_hydrolase_fold"/>
</dbReference>
<evidence type="ECO:0000313" key="11">
    <source>
        <dbReference type="Proteomes" id="UP001153636"/>
    </source>
</evidence>
<evidence type="ECO:0000256" key="4">
    <source>
        <dbReference type="ARBA" id="ARBA00022963"/>
    </source>
</evidence>
<accession>A0A9P0CV77</accession>
<feature type="domain" description="Partial AB-hydrolase lipase" evidence="9">
    <location>
        <begin position="79"/>
        <end position="138"/>
    </location>
</feature>
<keyword evidence="4" id="KW-0442">Lipid degradation</keyword>
<keyword evidence="3" id="KW-0378">Hydrolase</keyword>
<dbReference type="InterPro" id="IPR025483">
    <property type="entry name" value="Lipase_euk"/>
</dbReference>
<dbReference type="PANTHER" id="PTHR11005">
    <property type="entry name" value="LYSOSOMAL ACID LIPASE-RELATED"/>
    <property type="match status" value="1"/>
</dbReference>
<feature type="active site" description="Charge relay system" evidence="7">
    <location>
        <position position="386"/>
    </location>
</feature>
<keyword evidence="6" id="KW-0325">Glycoprotein</keyword>
<feature type="active site" description="Nucleophile" evidence="7">
    <location>
        <position position="213"/>
    </location>
</feature>
<dbReference type="SUPFAM" id="SSF53474">
    <property type="entry name" value="alpha/beta-Hydrolases"/>
    <property type="match status" value="1"/>
</dbReference>
<comment type="similarity">
    <text evidence="1">Belongs to the AB hydrolase superfamily. Lipase family.</text>
</comment>
<evidence type="ECO:0000313" key="10">
    <source>
        <dbReference type="EMBL" id="CAH1105287.1"/>
    </source>
</evidence>